<comment type="similarity">
    <text evidence="4">Belongs to the protein kinase superfamily.</text>
</comment>
<dbReference type="eggNOG" id="KOG0583">
    <property type="taxonomic scope" value="Eukaryota"/>
</dbReference>
<dbReference type="OMA" id="LACHIIT"/>
<dbReference type="VEuPathDB" id="VectorBase:ADAR2_009173"/>
<dbReference type="GO" id="GO:0035556">
    <property type="term" value="P:intracellular signal transduction"/>
    <property type="evidence" value="ECO:0007669"/>
    <property type="project" value="TreeGrafter"/>
</dbReference>
<dbReference type="GO" id="GO:0005737">
    <property type="term" value="C:cytoplasm"/>
    <property type="evidence" value="ECO:0007669"/>
    <property type="project" value="TreeGrafter"/>
</dbReference>
<name>W5JQ17_ANODA</name>
<keyword evidence="8" id="KW-1185">Reference proteome</keyword>
<keyword evidence="4" id="KW-0723">Serine/threonine-protein kinase</keyword>
<proteinExistence type="inferred from homology"/>
<feature type="binding site" evidence="3">
    <location>
        <position position="107"/>
    </location>
    <ligand>
        <name>ATP</name>
        <dbReference type="ChEBI" id="CHEBI:30616"/>
    </ligand>
</feature>
<evidence type="ECO:0000313" key="7">
    <source>
        <dbReference type="EnsemblMetazoa" id="ADAC003266-PA"/>
    </source>
</evidence>
<reference evidence="6 8" key="1">
    <citation type="journal article" date="2010" name="BMC Genomics">
        <title>Combination of measures distinguishes pre-miRNAs from other stem-loops in the genome of the newly sequenced Anopheles darlingi.</title>
        <authorList>
            <person name="Mendes N.D."/>
            <person name="Freitas A.T."/>
            <person name="Vasconcelos A.T."/>
            <person name="Sagot M.F."/>
        </authorList>
    </citation>
    <scope>NUCLEOTIDE SEQUENCE</scope>
</reference>
<reference evidence="6" key="3">
    <citation type="journal article" date="2013" name="Nucleic Acids Res.">
        <title>The genome of Anopheles darlingi, the main neotropical malaria vector.</title>
        <authorList>
            <person name="Marinotti O."/>
            <person name="Cerqueira G.C."/>
            <person name="de Almeida L.G."/>
            <person name="Ferro M.I."/>
            <person name="Loreto E.L."/>
            <person name="Zaha A."/>
            <person name="Teixeira S.M."/>
            <person name="Wespiser A.R."/>
            <person name="Almeida E Silva A."/>
            <person name="Schlindwein A.D."/>
            <person name="Pacheco A.C."/>
            <person name="Silva A.L."/>
            <person name="Graveley B.R."/>
            <person name="Walenz B.P."/>
            <person name="Lima Bde A."/>
            <person name="Ribeiro C.A."/>
            <person name="Nunes-Silva C.G."/>
            <person name="de Carvalho C.R."/>
            <person name="Soares C.M."/>
            <person name="de Menezes C.B."/>
            <person name="Matiolli C."/>
            <person name="Caffrey D."/>
            <person name="Araujo D.A."/>
            <person name="de Oliveira D.M."/>
            <person name="Golenbock D."/>
            <person name="Grisard E.C."/>
            <person name="Fantinatti-Garboggini F."/>
            <person name="de Carvalho F.M."/>
            <person name="Barcellos F.G."/>
            <person name="Prosdocimi F."/>
            <person name="May G."/>
            <person name="Azevedo Junior G.M."/>
            <person name="Guimaraes G.M."/>
            <person name="Goldman G.H."/>
            <person name="Padilha I.Q."/>
            <person name="Batista Jda S."/>
            <person name="Ferro J.A."/>
            <person name="Ribeiro J.M."/>
            <person name="Fietto J.L."/>
            <person name="Dabbas K.M."/>
            <person name="Cerdeira L."/>
            <person name="Agnez-Lima L.F."/>
            <person name="Brocchi M."/>
            <person name="de Carvalho M.O."/>
            <person name="Teixeira Mde M."/>
            <person name="Diniz Maia Mde M."/>
            <person name="Goldman M.H."/>
            <person name="Cruz Schneider M.P."/>
            <person name="Felipe M.S."/>
            <person name="Hungria M."/>
            <person name="Nicolas M.F."/>
            <person name="Pereira M."/>
            <person name="Montes M.A."/>
            <person name="Cantao M.E."/>
            <person name="Vincentz M."/>
            <person name="Rafael M.S."/>
            <person name="Silverman N."/>
            <person name="Stoco P.H."/>
            <person name="Souza R.C."/>
            <person name="Vicentini R."/>
            <person name="Gazzinelli R.T."/>
            <person name="Neves Rde O."/>
            <person name="Silva R."/>
            <person name="Astolfi-Filho S."/>
            <person name="Maciel T.E."/>
            <person name="Urmenyi T.P."/>
            <person name="Tadei W.P."/>
            <person name="Camargo E.P."/>
            <person name="de Vasconcelos A.T."/>
        </authorList>
    </citation>
    <scope>NUCLEOTIDE SEQUENCE</scope>
</reference>
<protein>
    <submittedName>
        <fullName evidence="6">Testis-specific serine/threonine kinase</fullName>
    </submittedName>
</protein>
<dbReference type="PANTHER" id="PTHR24346:SF30">
    <property type="entry name" value="MATERNAL EMBRYONIC LEUCINE ZIPPER KINASE"/>
    <property type="match status" value="1"/>
</dbReference>
<dbReference type="EMBL" id="ADMH02000805">
    <property type="protein sequence ID" value="ETN64975.1"/>
    <property type="molecule type" value="Genomic_DNA"/>
</dbReference>
<evidence type="ECO:0000313" key="8">
    <source>
        <dbReference type="Proteomes" id="UP000000673"/>
    </source>
</evidence>
<keyword evidence="6" id="KW-0418">Kinase</keyword>
<dbReference type="GO" id="GO:0005524">
    <property type="term" value="F:ATP binding"/>
    <property type="evidence" value="ECO:0007669"/>
    <property type="project" value="UniProtKB-UniRule"/>
</dbReference>
<dbReference type="InterPro" id="IPR008271">
    <property type="entry name" value="Ser/Thr_kinase_AS"/>
</dbReference>
<evidence type="ECO:0000256" key="1">
    <source>
        <dbReference type="ARBA" id="ARBA00022741"/>
    </source>
</evidence>
<evidence type="ECO:0000313" key="6">
    <source>
        <dbReference type="EMBL" id="ETN64975.1"/>
    </source>
</evidence>
<dbReference type="FunFam" id="1.10.510.10:FF:000658">
    <property type="entry name" value="Protein CBG12184"/>
    <property type="match status" value="1"/>
</dbReference>
<keyword evidence="1 3" id="KW-0547">Nucleotide-binding</keyword>
<dbReference type="SUPFAM" id="SSF56112">
    <property type="entry name" value="Protein kinase-like (PK-like)"/>
    <property type="match status" value="1"/>
</dbReference>
<dbReference type="InterPro" id="IPR000719">
    <property type="entry name" value="Prot_kinase_dom"/>
</dbReference>
<dbReference type="PANTHER" id="PTHR24346">
    <property type="entry name" value="MAP/MICROTUBULE AFFINITY-REGULATING KINASE"/>
    <property type="match status" value="1"/>
</dbReference>
<dbReference type="PROSITE" id="PS00107">
    <property type="entry name" value="PROTEIN_KINASE_ATP"/>
    <property type="match status" value="1"/>
</dbReference>
<dbReference type="Pfam" id="PF00069">
    <property type="entry name" value="Pkinase"/>
    <property type="match status" value="1"/>
</dbReference>
<dbReference type="PROSITE" id="PS00108">
    <property type="entry name" value="PROTEIN_KINASE_ST"/>
    <property type="match status" value="1"/>
</dbReference>
<dbReference type="VEuPathDB" id="VectorBase:ADAC003266"/>
<feature type="domain" description="Protein kinase" evidence="5">
    <location>
        <begin position="79"/>
        <end position="341"/>
    </location>
</feature>
<gene>
    <name evidence="6" type="ORF">AND_003266</name>
</gene>
<dbReference type="Proteomes" id="UP000000673">
    <property type="component" value="Unassembled WGS sequence"/>
</dbReference>
<sequence>MWKSWIIDLVLWVKKIRSKIKAKKNRSSNFCYRSLSRTMVTKKTSVDNSGLETALFEAAGASESRRPSDTPSVLARHNITLGEIIGNGAFSCVKKGRALGYKDVAVKIISKNAATQNVLVKFMPRELGIIKMLRHKNIIIYYEYIETNMRYYIVMQYAENGSLLELLKKEIKLDEGRAWRYFHQLISAVKYIHSIGIVHRDIKCENIVFDARDRLKLIDFGFACHVNTKADGSVEMMMPTMSKTFCGSHAYASPEILRFAPYDPVPSDVWACGVVLFSMVCGKLPFTNAKVVSVLLKIMSEGPRYPKEVNVSDKLKCLLDEIFKPVEERITVAGIRKSNWFRTVPVTATNDSVKTVENAASRKEHIDQLPEKRFKLDNHVKRLF</sequence>
<dbReference type="InterPro" id="IPR017441">
    <property type="entry name" value="Protein_kinase_ATP_BS"/>
</dbReference>
<organism evidence="6">
    <name type="scientific">Anopheles darlingi</name>
    <name type="common">Mosquito</name>
    <dbReference type="NCBI Taxonomy" id="43151"/>
    <lineage>
        <taxon>Eukaryota</taxon>
        <taxon>Metazoa</taxon>
        <taxon>Ecdysozoa</taxon>
        <taxon>Arthropoda</taxon>
        <taxon>Hexapoda</taxon>
        <taxon>Insecta</taxon>
        <taxon>Pterygota</taxon>
        <taxon>Neoptera</taxon>
        <taxon>Endopterygota</taxon>
        <taxon>Diptera</taxon>
        <taxon>Nematocera</taxon>
        <taxon>Culicoidea</taxon>
        <taxon>Culicidae</taxon>
        <taxon>Anophelinae</taxon>
        <taxon>Anopheles</taxon>
    </lineage>
</organism>
<reference evidence="7" key="4">
    <citation type="submission" date="2015-06" db="UniProtKB">
        <authorList>
            <consortium name="EnsemblMetazoa"/>
        </authorList>
    </citation>
    <scope>IDENTIFICATION</scope>
</reference>
<evidence type="ECO:0000256" key="3">
    <source>
        <dbReference type="PROSITE-ProRule" id="PRU10141"/>
    </source>
</evidence>
<dbReference type="InterPro" id="IPR011009">
    <property type="entry name" value="Kinase-like_dom_sf"/>
</dbReference>
<dbReference type="HOGENOM" id="CLU_000288_63_0_1"/>
<dbReference type="PROSITE" id="PS50011">
    <property type="entry name" value="PROTEIN_KINASE_DOM"/>
    <property type="match status" value="1"/>
</dbReference>
<accession>W5JQ17</accession>
<dbReference type="EnsemblMetazoa" id="ADAC003266-RA">
    <property type="protein sequence ID" value="ADAC003266-PA"/>
    <property type="gene ID" value="ADAC003266"/>
</dbReference>
<dbReference type="SMART" id="SM00220">
    <property type="entry name" value="S_TKc"/>
    <property type="match status" value="1"/>
</dbReference>
<dbReference type="AlphaFoldDB" id="W5JQ17"/>
<evidence type="ECO:0000259" key="5">
    <source>
        <dbReference type="PROSITE" id="PS50011"/>
    </source>
</evidence>
<keyword evidence="6" id="KW-0808">Transferase</keyword>
<dbReference type="Gene3D" id="1.10.510.10">
    <property type="entry name" value="Transferase(Phosphotransferase) domain 1"/>
    <property type="match status" value="1"/>
</dbReference>
<dbReference type="GO" id="GO:0004674">
    <property type="term" value="F:protein serine/threonine kinase activity"/>
    <property type="evidence" value="ECO:0007669"/>
    <property type="project" value="UniProtKB-KW"/>
</dbReference>
<keyword evidence="2 3" id="KW-0067">ATP-binding</keyword>
<evidence type="ECO:0000256" key="4">
    <source>
        <dbReference type="RuleBase" id="RU000304"/>
    </source>
</evidence>
<dbReference type="STRING" id="43151.W5JQ17"/>
<evidence type="ECO:0000256" key="2">
    <source>
        <dbReference type="ARBA" id="ARBA00022840"/>
    </source>
</evidence>
<reference evidence="6" key="2">
    <citation type="submission" date="2010-05" db="EMBL/GenBank/DDBJ databases">
        <authorList>
            <person name="Almeida L.G."/>
            <person name="Nicolas M.F."/>
            <person name="Souza R.C."/>
            <person name="Vasconcelos A.T.R."/>
        </authorList>
    </citation>
    <scope>NUCLEOTIDE SEQUENCE</scope>
</reference>